<gene>
    <name evidence="2" type="ORF">ELQ90_01925</name>
</gene>
<name>A0A444PY45_9MICO</name>
<sequence>MPTESNLSPPARAAVAHIVHTRAFHVRRGAVVVAFAVAAAVFVVVCVLVGESVSAPMRARAHGDVAPELPPAGTPIGMIAVLMAVGLSLLATVVVVRMLLLLSNSSDEDGAGECDGDSRSPE</sequence>
<keyword evidence="3" id="KW-1185">Reference proteome</keyword>
<accession>A0A444PY45</accession>
<dbReference type="RefSeq" id="WP_128493570.1">
    <property type="nucleotide sequence ID" value="NZ_RZNB01000001.1"/>
</dbReference>
<dbReference type="AlphaFoldDB" id="A0A444PY45"/>
<keyword evidence="1" id="KW-0472">Membrane</keyword>
<dbReference type="Proteomes" id="UP000288547">
    <property type="component" value="Unassembled WGS sequence"/>
</dbReference>
<feature type="transmembrane region" description="Helical" evidence="1">
    <location>
        <begin position="76"/>
        <end position="100"/>
    </location>
</feature>
<evidence type="ECO:0000313" key="3">
    <source>
        <dbReference type="Proteomes" id="UP000288547"/>
    </source>
</evidence>
<evidence type="ECO:0000313" key="2">
    <source>
        <dbReference type="EMBL" id="RWZ52727.1"/>
    </source>
</evidence>
<evidence type="ECO:0000256" key="1">
    <source>
        <dbReference type="SAM" id="Phobius"/>
    </source>
</evidence>
<reference evidence="2 3" key="1">
    <citation type="submission" date="2018-12" db="EMBL/GenBank/DDBJ databases">
        <authorList>
            <person name="Li F."/>
        </authorList>
    </citation>
    <scope>NUCLEOTIDE SEQUENCE [LARGE SCALE GENOMIC DNA]</scope>
    <source>
        <strain evidence="2 3">11W25H-1</strain>
    </source>
</reference>
<keyword evidence="1" id="KW-1133">Transmembrane helix</keyword>
<keyword evidence="1" id="KW-0812">Transmembrane</keyword>
<proteinExistence type="predicted"/>
<feature type="transmembrane region" description="Helical" evidence="1">
    <location>
        <begin position="30"/>
        <end position="50"/>
    </location>
</feature>
<comment type="caution">
    <text evidence="2">The sequence shown here is derived from an EMBL/GenBank/DDBJ whole genome shotgun (WGS) entry which is preliminary data.</text>
</comment>
<protein>
    <submittedName>
        <fullName evidence="2">Uncharacterized protein</fullName>
    </submittedName>
</protein>
<dbReference type="EMBL" id="RZNB01000001">
    <property type="protein sequence ID" value="RWZ52727.1"/>
    <property type="molecule type" value="Genomic_DNA"/>
</dbReference>
<organism evidence="2 3">
    <name type="scientific">Labedella phragmitis</name>
    <dbReference type="NCBI Taxonomy" id="2498849"/>
    <lineage>
        <taxon>Bacteria</taxon>
        <taxon>Bacillati</taxon>
        <taxon>Actinomycetota</taxon>
        <taxon>Actinomycetes</taxon>
        <taxon>Micrococcales</taxon>
        <taxon>Microbacteriaceae</taxon>
        <taxon>Labedella</taxon>
    </lineage>
</organism>